<sequence length="57" mass="6687">ALEWSPKPLDVLIKGEKLENQEIEAEISEEDRKLLEHKEIREVLVKVMKIRGLYGKD</sequence>
<evidence type="ECO:0000256" key="1">
    <source>
        <dbReference type="SAM" id="Coils"/>
    </source>
</evidence>
<keyword evidence="1" id="KW-0175">Coiled coil</keyword>
<feature type="coiled-coil region" evidence="1">
    <location>
        <begin position="13"/>
        <end position="40"/>
    </location>
</feature>
<gene>
    <name evidence="2" type="ORF">K7432_017240</name>
</gene>
<comment type="caution">
    <text evidence="2">The sequence shown here is derived from an EMBL/GenBank/DDBJ whole genome shotgun (WGS) entry which is preliminary data.</text>
</comment>
<protein>
    <submittedName>
        <fullName evidence="2">Uncharacterized protein</fullName>
    </submittedName>
</protein>
<reference evidence="2 3" key="1">
    <citation type="submission" date="2023-04" db="EMBL/GenBank/DDBJ databases">
        <title>Genome of Basidiobolus ranarum AG-B5.</title>
        <authorList>
            <person name="Stajich J.E."/>
            <person name="Carter-House D."/>
            <person name="Gryganskyi A."/>
        </authorList>
    </citation>
    <scope>NUCLEOTIDE SEQUENCE [LARGE SCALE GENOMIC DNA]</scope>
    <source>
        <strain evidence="2 3">AG-B5</strain>
    </source>
</reference>
<proteinExistence type="predicted"/>
<dbReference type="Proteomes" id="UP001479436">
    <property type="component" value="Unassembled WGS sequence"/>
</dbReference>
<keyword evidence="3" id="KW-1185">Reference proteome</keyword>
<accession>A0ABR2VKL8</accession>
<name>A0ABR2VKL8_9FUNG</name>
<organism evidence="2 3">
    <name type="scientific">Basidiobolus ranarum</name>
    <dbReference type="NCBI Taxonomy" id="34480"/>
    <lineage>
        <taxon>Eukaryota</taxon>
        <taxon>Fungi</taxon>
        <taxon>Fungi incertae sedis</taxon>
        <taxon>Zoopagomycota</taxon>
        <taxon>Entomophthoromycotina</taxon>
        <taxon>Basidiobolomycetes</taxon>
        <taxon>Basidiobolales</taxon>
        <taxon>Basidiobolaceae</taxon>
        <taxon>Basidiobolus</taxon>
    </lineage>
</organism>
<evidence type="ECO:0000313" key="2">
    <source>
        <dbReference type="EMBL" id="KAK9670926.1"/>
    </source>
</evidence>
<dbReference type="EMBL" id="JASJQH010010384">
    <property type="protein sequence ID" value="KAK9670926.1"/>
    <property type="molecule type" value="Genomic_DNA"/>
</dbReference>
<evidence type="ECO:0000313" key="3">
    <source>
        <dbReference type="Proteomes" id="UP001479436"/>
    </source>
</evidence>
<feature type="non-terminal residue" evidence="2">
    <location>
        <position position="1"/>
    </location>
</feature>